<feature type="domain" description="Ice-binding protein C-terminal" evidence="2">
    <location>
        <begin position="179"/>
        <end position="203"/>
    </location>
</feature>
<keyword evidence="1" id="KW-0732">Signal</keyword>
<reference evidence="3 4" key="1">
    <citation type="submission" date="2020-01" db="EMBL/GenBank/DDBJ databases">
        <title>Novel species isolated from a subtropical stream in China.</title>
        <authorList>
            <person name="Lu H."/>
        </authorList>
    </citation>
    <scope>NUCLEOTIDE SEQUENCE [LARGE SCALE GENOMIC DNA]</scope>
    <source>
        <strain evidence="3 4">FT82W</strain>
    </source>
</reference>
<evidence type="ECO:0000256" key="1">
    <source>
        <dbReference type="SAM" id="SignalP"/>
    </source>
</evidence>
<dbReference type="EMBL" id="WWCW01000152">
    <property type="protein sequence ID" value="MYM90956.1"/>
    <property type="molecule type" value="Genomic_DNA"/>
</dbReference>
<dbReference type="Gene3D" id="2.60.120.260">
    <property type="entry name" value="Galactose-binding domain-like"/>
    <property type="match status" value="1"/>
</dbReference>
<evidence type="ECO:0000259" key="2">
    <source>
        <dbReference type="Pfam" id="PF07589"/>
    </source>
</evidence>
<evidence type="ECO:0000313" key="4">
    <source>
        <dbReference type="Proteomes" id="UP000470302"/>
    </source>
</evidence>
<dbReference type="InterPro" id="IPR013424">
    <property type="entry name" value="Ice-binding_C"/>
</dbReference>
<dbReference type="Proteomes" id="UP000470302">
    <property type="component" value="Unassembled WGS sequence"/>
</dbReference>
<protein>
    <submittedName>
        <fullName evidence="3">PEP-CTERM sorting domain-containing protein</fullName>
    </submittedName>
</protein>
<dbReference type="Pfam" id="PF07589">
    <property type="entry name" value="PEP-CTERM"/>
    <property type="match status" value="1"/>
</dbReference>
<organism evidence="3 4">
    <name type="scientific">Duganella vulcania</name>
    <dbReference type="NCBI Taxonomy" id="2692166"/>
    <lineage>
        <taxon>Bacteria</taxon>
        <taxon>Pseudomonadati</taxon>
        <taxon>Pseudomonadota</taxon>
        <taxon>Betaproteobacteria</taxon>
        <taxon>Burkholderiales</taxon>
        <taxon>Oxalobacteraceae</taxon>
        <taxon>Telluria group</taxon>
        <taxon>Duganella</taxon>
    </lineage>
</organism>
<comment type="caution">
    <text evidence="3">The sequence shown here is derived from an EMBL/GenBank/DDBJ whole genome shotgun (WGS) entry which is preliminary data.</text>
</comment>
<feature type="chain" id="PRO_5032976196" evidence="1">
    <location>
        <begin position="22"/>
        <end position="204"/>
    </location>
</feature>
<dbReference type="AlphaFoldDB" id="A0A845GCM2"/>
<proteinExistence type="predicted"/>
<dbReference type="NCBIfam" id="TIGR02595">
    <property type="entry name" value="PEP_CTERM"/>
    <property type="match status" value="1"/>
</dbReference>
<name>A0A845GCM2_9BURK</name>
<feature type="signal peptide" evidence="1">
    <location>
        <begin position="1"/>
        <end position="21"/>
    </location>
</feature>
<accession>A0A845GCM2</accession>
<gene>
    <name evidence="3" type="ORF">GTP91_27745</name>
</gene>
<sequence>MKTLVKVGIVAGLLAAGGANAAADLIVNGSFENLGFGQSVADHQAENFSKIEGWFSPTHGIEVQNNVYFMGADGHNMVELDTNQNSSMSQLVMGTQENQSYVLSFVLQDRPGVDAGSQGMQVMWDGEVIATYGAGYGAWTTQTLTVTGSMFGADLLTFRATGNSDALGTLLDKVSLVSAVPEPETYGMLLAGLGMIGFMARRRK</sequence>
<evidence type="ECO:0000313" key="3">
    <source>
        <dbReference type="EMBL" id="MYM90956.1"/>
    </source>
</evidence>